<dbReference type="AlphaFoldDB" id="X1V1W7"/>
<accession>X1V1W7</accession>
<proteinExistence type="predicted"/>
<comment type="caution">
    <text evidence="1">The sequence shown here is derived from an EMBL/GenBank/DDBJ whole genome shotgun (WGS) entry which is preliminary data.</text>
</comment>
<name>X1V1W7_9ZZZZ</name>
<dbReference type="GO" id="GO:0008270">
    <property type="term" value="F:zinc ion binding"/>
    <property type="evidence" value="ECO:0007669"/>
    <property type="project" value="InterPro"/>
</dbReference>
<dbReference type="InterPro" id="IPR000771">
    <property type="entry name" value="FBA_II"/>
</dbReference>
<sequence length="78" mass="8537">MALVSMKRLMNHALANKYAVGYFEAWNMDSILAVVDAAENTNSPVIIGFGGQFIGSTKRTIKENITSFNNITNAFIPP</sequence>
<protein>
    <recommendedName>
        <fullName evidence="2">Fructose-bisphosphate aldolase</fullName>
    </recommendedName>
</protein>
<dbReference type="EMBL" id="BARW01035928">
    <property type="protein sequence ID" value="GAJ23758.1"/>
    <property type="molecule type" value="Genomic_DNA"/>
</dbReference>
<dbReference type="Gene3D" id="3.20.20.70">
    <property type="entry name" value="Aldolase class I"/>
    <property type="match status" value="1"/>
</dbReference>
<dbReference type="InterPro" id="IPR013785">
    <property type="entry name" value="Aldolase_TIM"/>
</dbReference>
<evidence type="ECO:0008006" key="2">
    <source>
        <dbReference type="Google" id="ProtNLM"/>
    </source>
</evidence>
<dbReference type="Pfam" id="PF01116">
    <property type="entry name" value="F_bP_aldolase"/>
    <property type="match status" value="1"/>
</dbReference>
<reference evidence="1" key="1">
    <citation type="journal article" date="2014" name="Front. Microbiol.">
        <title>High frequency of phylogenetically diverse reductive dehalogenase-homologous genes in deep subseafloor sedimentary metagenomes.</title>
        <authorList>
            <person name="Kawai M."/>
            <person name="Futagami T."/>
            <person name="Toyoda A."/>
            <person name="Takaki Y."/>
            <person name="Nishi S."/>
            <person name="Hori S."/>
            <person name="Arai W."/>
            <person name="Tsubouchi T."/>
            <person name="Morono Y."/>
            <person name="Uchiyama I."/>
            <person name="Ito T."/>
            <person name="Fujiyama A."/>
            <person name="Inagaki F."/>
            <person name="Takami H."/>
        </authorList>
    </citation>
    <scope>NUCLEOTIDE SEQUENCE</scope>
    <source>
        <strain evidence="1">Expedition CK06-06</strain>
    </source>
</reference>
<dbReference type="GO" id="GO:0016832">
    <property type="term" value="F:aldehyde-lyase activity"/>
    <property type="evidence" value="ECO:0007669"/>
    <property type="project" value="InterPro"/>
</dbReference>
<gene>
    <name evidence="1" type="ORF">S12H4_55921</name>
</gene>
<dbReference type="SUPFAM" id="SSF51569">
    <property type="entry name" value="Aldolase"/>
    <property type="match status" value="1"/>
</dbReference>
<organism evidence="1">
    <name type="scientific">marine sediment metagenome</name>
    <dbReference type="NCBI Taxonomy" id="412755"/>
    <lineage>
        <taxon>unclassified sequences</taxon>
        <taxon>metagenomes</taxon>
        <taxon>ecological metagenomes</taxon>
    </lineage>
</organism>
<evidence type="ECO:0000313" key="1">
    <source>
        <dbReference type="EMBL" id="GAJ23758.1"/>
    </source>
</evidence>
<dbReference type="GO" id="GO:0005975">
    <property type="term" value="P:carbohydrate metabolic process"/>
    <property type="evidence" value="ECO:0007669"/>
    <property type="project" value="InterPro"/>
</dbReference>